<dbReference type="PANTHER" id="PTHR11533">
    <property type="entry name" value="PROTEASE M1 ZINC METALLOPROTEASE"/>
    <property type="match status" value="1"/>
</dbReference>
<keyword evidence="4" id="KW-1185">Reference proteome</keyword>
<dbReference type="Proteomes" id="UP001608902">
    <property type="component" value="Unassembled WGS sequence"/>
</dbReference>
<evidence type="ECO:0000259" key="2">
    <source>
        <dbReference type="Pfam" id="PF11838"/>
    </source>
</evidence>
<dbReference type="InterPro" id="IPR050344">
    <property type="entry name" value="Peptidase_M1_aminopeptidases"/>
</dbReference>
<dbReference type="Gene3D" id="1.25.50.20">
    <property type="match status" value="1"/>
</dbReference>
<dbReference type="EMBL" id="JBGFUD010006924">
    <property type="protein sequence ID" value="MFH4981282.1"/>
    <property type="molecule type" value="Genomic_DNA"/>
</dbReference>
<dbReference type="Pfam" id="PF11838">
    <property type="entry name" value="ERAP1_C"/>
    <property type="match status" value="1"/>
</dbReference>
<evidence type="ECO:0000313" key="3">
    <source>
        <dbReference type="EMBL" id="MFH4981282.1"/>
    </source>
</evidence>
<dbReference type="PANTHER" id="PTHR11533:SF286">
    <property type="entry name" value="AMINOPEPTIDASE"/>
    <property type="match status" value="1"/>
</dbReference>
<proteinExistence type="inferred from homology"/>
<evidence type="ECO:0000256" key="1">
    <source>
        <dbReference type="ARBA" id="ARBA00010136"/>
    </source>
</evidence>
<sequence length="255" mass="29423">MKSILLKKLAGKGYDEYGWKNHDDWADAIYAEMTTDFACRLGGEDCRKRAQKEFSTFVNRCQHSRTGTGSCNHVHPNYRRQLYCWGIYSNSDKPDYFNIVKKLYEWSATYSRYFYRDTDNLMNALSCSKDDNLVSNLIADTVRGVYPAVMLRHVAENDESGDRLWNFFTNHTTLVLTGATDFRGYIKAAISGWNTMSSLRRVTTFVKDPKVHLHADEQSVIDKYVAVISSNVKWYSDNKSTLEKWLAQEKASSFT</sequence>
<protein>
    <recommendedName>
        <fullName evidence="2">ERAP1-like C-terminal domain-containing protein</fullName>
    </recommendedName>
</protein>
<organism evidence="3 4">
    <name type="scientific">Gnathostoma spinigerum</name>
    <dbReference type="NCBI Taxonomy" id="75299"/>
    <lineage>
        <taxon>Eukaryota</taxon>
        <taxon>Metazoa</taxon>
        <taxon>Ecdysozoa</taxon>
        <taxon>Nematoda</taxon>
        <taxon>Chromadorea</taxon>
        <taxon>Rhabditida</taxon>
        <taxon>Spirurina</taxon>
        <taxon>Gnathostomatomorpha</taxon>
        <taxon>Gnathostomatoidea</taxon>
        <taxon>Gnathostomatidae</taxon>
        <taxon>Gnathostoma</taxon>
    </lineage>
</organism>
<reference evidence="3 4" key="1">
    <citation type="submission" date="2024-08" db="EMBL/GenBank/DDBJ databases">
        <title>Gnathostoma spinigerum genome.</title>
        <authorList>
            <person name="Gonzalez-Bertolin B."/>
            <person name="Monzon S."/>
            <person name="Zaballos A."/>
            <person name="Jimenez P."/>
            <person name="Dekumyoy P."/>
            <person name="Varona S."/>
            <person name="Cuesta I."/>
            <person name="Sumanam S."/>
            <person name="Adisakwattana P."/>
            <person name="Gasser R.B."/>
            <person name="Hernandez-Gonzalez A."/>
            <person name="Young N.D."/>
            <person name="Perteguer M.J."/>
        </authorList>
    </citation>
    <scope>NUCLEOTIDE SEQUENCE [LARGE SCALE GENOMIC DNA]</scope>
    <source>
        <strain evidence="3">AL3</strain>
        <tissue evidence="3">Liver</tissue>
    </source>
</reference>
<dbReference type="InterPro" id="IPR024571">
    <property type="entry name" value="ERAP1-like_C_dom"/>
</dbReference>
<gene>
    <name evidence="3" type="ORF">AB6A40_007991</name>
</gene>
<comment type="caution">
    <text evidence="3">The sequence shown here is derived from an EMBL/GenBank/DDBJ whole genome shotgun (WGS) entry which is preliminary data.</text>
</comment>
<name>A0ABD6EQ34_9BILA</name>
<dbReference type="AlphaFoldDB" id="A0ABD6EQ34"/>
<evidence type="ECO:0000313" key="4">
    <source>
        <dbReference type="Proteomes" id="UP001608902"/>
    </source>
</evidence>
<comment type="similarity">
    <text evidence="1">Belongs to the peptidase M1 family.</text>
</comment>
<accession>A0ABD6EQ34</accession>
<feature type="domain" description="ERAP1-like C-terminal" evidence="2">
    <location>
        <begin position="6"/>
        <end position="209"/>
    </location>
</feature>